<dbReference type="EMBL" id="KB321155">
    <property type="protein sequence ID" value="ELW47034.1"/>
    <property type="molecule type" value="Genomic_DNA"/>
</dbReference>
<feature type="domain" description="Trafficking protein particle complex subunit 11" evidence="9">
    <location>
        <begin position="188"/>
        <end position="246"/>
    </location>
</feature>
<dbReference type="AlphaFoldDB" id="L9J9U5"/>
<accession>L9J9U5</accession>
<keyword evidence="5" id="KW-0813">Transport</keyword>
<dbReference type="InParanoid" id="L9J9U5"/>
<comment type="similarity">
    <text evidence="3">Belongs to the TRAPPC11 family.</text>
</comment>
<keyword evidence="8" id="KW-1133">Transmembrane helix</keyword>
<dbReference type="GO" id="GO:0016192">
    <property type="term" value="P:vesicle-mediated transport"/>
    <property type="evidence" value="ECO:0007669"/>
    <property type="project" value="UniProtKB-KW"/>
</dbReference>
<dbReference type="Proteomes" id="UP000011518">
    <property type="component" value="Unassembled WGS sequence"/>
</dbReference>
<evidence type="ECO:0000313" key="11">
    <source>
        <dbReference type="EMBL" id="ELW47034.1"/>
    </source>
</evidence>
<keyword evidence="12" id="KW-1185">Reference proteome</keyword>
<comment type="subcellular location">
    <subcellularLocation>
        <location evidence="2">Golgi apparatus</location>
        <location evidence="2">cis-Golgi network</location>
    </subcellularLocation>
</comment>
<sequence>MSPTQWDFPVELCCRPMAFVTLTGLDVVYNAVHRAVWDAFCANRRADRVPISFKVLPGDHEYPKCRPKRTSYEWYIPKGILKTGWMNKHLNLVPALVVVFYELDWDEPQWKEKQSECATRVEIVRQSLQGRNTKVAVVLIQKKTPLPPGEDVIASERAAALCNACELSGKSLFVLPHTDHLVGYIIRFQAFGDLFDEAIKLGLTAIQTQNPGFYYQQAAYYAQERKQLAKTLCNHELNECLTLLVQNESPDPEPDCDVTAVKTAQKLWADRVSLAGSNVFTIGVQDFVPFVQCKAKFHAPSFHVDVPVQFDIYLKADCPHPIRFSKLCVSFNNQEYNQFCVLEEASKASEVLENLTQGKMCLVPGKTRKLLFKFVAKTEDVGKKIEITSVDLVLGNEAGRCVVLNWQGGGGDAASSQEALQAARSFKRRPKLPDSEVHWDSIIIQASTMVPNISVHLRHEPPALTNEMYCLVVTVQSHEKTPIRDVKLTAGLKPGQDANLTQKTQVTLHGTELCDESDPALLTDIPIGDLHPGEQDETVTIETVFPFDVAVKFVSTKFEHLERVYADIPFLLMTDLLSASPWALTIVSSELRLAPSMSAVDQLESQVEKDLPSFGRVRESLPVRYHLQNKTNLVQDVEISVEPSDAFMFSGLKQIRLRILPGTEQEMLYNFYPLMAGYQQLPSLNITLLRFPNFTNQLLRRFIPTSIFVKVRRRNFLLVSYLFDYLFVFKFYLFLQ</sequence>
<evidence type="ECO:0000256" key="3">
    <source>
        <dbReference type="ARBA" id="ARBA00007051"/>
    </source>
</evidence>
<evidence type="ECO:0000256" key="7">
    <source>
        <dbReference type="ARBA" id="ARBA00023034"/>
    </source>
</evidence>
<gene>
    <name evidence="11" type="ORF">TREES_T100012422</name>
</gene>
<dbReference type="GO" id="GO:0005794">
    <property type="term" value="C:Golgi apparatus"/>
    <property type="evidence" value="ECO:0007669"/>
    <property type="project" value="UniProtKB-SubCell"/>
</dbReference>
<comment type="function">
    <text evidence="1">Involved in endoplasmic reticulum to Golgi apparatus trafficking at a very early stage.</text>
</comment>
<evidence type="ECO:0000259" key="9">
    <source>
        <dbReference type="Pfam" id="PF11817"/>
    </source>
</evidence>
<dbReference type="FunCoup" id="L9J9U5">
    <property type="interactions" value="2544"/>
</dbReference>
<name>L9J9U5_TUPCH</name>
<feature type="domain" description="Trafficking protein particle complex subunit 11 C-terminal" evidence="10">
    <location>
        <begin position="628"/>
        <end position="686"/>
    </location>
</feature>
<evidence type="ECO:0000256" key="8">
    <source>
        <dbReference type="SAM" id="Phobius"/>
    </source>
</evidence>
<evidence type="ECO:0000256" key="2">
    <source>
        <dbReference type="ARBA" id="ARBA00004222"/>
    </source>
</evidence>
<evidence type="ECO:0000259" key="10">
    <source>
        <dbReference type="Pfam" id="PF12742"/>
    </source>
</evidence>
<evidence type="ECO:0000313" key="12">
    <source>
        <dbReference type="Proteomes" id="UP000011518"/>
    </source>
</evidence>
<organism evidence="11 12">
    <name type="scientific">Tupaia chinensis</name>
    <name type="common">Chinese tree shrew</name>
    <name type="synonym">Tupaia belangeri chinensis</name>
    <dbReference type="NCBI Taxonomy" id="246437"/>
    <lineage>
        <taxon>Eukaryota</taxon>
        <taxon>Metazoa</taxon>
        <taxon>Chordata</taxon>
        <taxon>Craniata</taxon>
        <taxon>Vertebrata</taxon>
        <taxon>Euteleostomi</taxon>
        <taxon>Mammalia</taxon>
        <taxon>Eutheria</taxon>
        <taxon>Euarchontoglires</taxon>
        <taxon>Scandentia</taxon>
        <taxon>Tupaiidae</taxon>
        <taxon>Tupaia</taxon>
    </lineage>
</organism>
<feature type="transmembrane region" description="Helical" evidence="8">
    <location>
        <begin position="716"/>
        <end position="735"/>
    </location>
</feature>
<dbReference type="Pfam" id="PF12742">
    <property type="entry name" value="Gryzun-like"/>
    <property type="match status" value="1"/>
</dbReference>
<keyword evidence="6" id="KW-0931">ER-Golgi transport</keyword>
<keyword evidence="8" id="KW-0472">Membrane</keyword>
<dbReference type="PANTHER" id="PTHR14374:SF0">
    <property type="entry name" value="TRAFFICKING PROTEIN PARTICLE COMPLEX SUBUNIT 11"/>
    <property type="match status" value="1"/>
</dbReference>
<evidence type="ECO:0000256" key="6">
    <source>
        <dbReference type="ARBA" id="ARBA00022892"/>
    </source>
</evidence>
<evidence type="ECO:0000256" key="1">
    <source>
        <dbReference type="ARBA" id="ARBA00001995"/>
    </source>
</evidence>
<reference evidence="12" key="2">
    <citation type="journal article" date="2013" name="Nat. Commun.">
        <title>Genome of the Chinese tree shrew.</title>
        <authorList>
            <person name="Fan Y."/>
            <person name="Huang Z.Y."/>
            <person name="Cao C.C."/>
            <person name="Chen C.S."/>
            <person name="Chen Y.X."/>
            <person name="Fan D.D."/>
            <person name="He J."/>
            <person name="Hou H.L."/>
            <person name="Hu L."/>
            <person name="Hu X.T."/>
            <person name="Jiang X.T."/>
            <person name="Lai R."/>
            <person name="Lang Y.S."/>
            <person name="Liang B."/>
            <person name="Liao S.G."/>
            <person name="Mu D."/>
            <person name="Ma Y.Y."/>
            <person name="Niu Y.Y."/>
            <person name="Sun X.Q."/>
            <person name="Xia J.Q."/>
            <person name="Xiao J."/>
            <person name="Xiong Z.Q."/>
            <person name="Xu L."/>
            <person name="Yang L."/>
            <person name="Zhang Y."/>
            <person name="Zhao W."/>
            <person name="Zhao X.D."/>
            <person name="Zheng Y.T."/>
            <person name="Zhou J.M."/>
            <person name="Zhu Y.B."/>
            <person name="Zhang G.J."/>
            <person name="Wang J."/>
            <person name="Yao Y.G."/>
        </authorList>
    </citation>
    <scope>NUCLEOTIDE SEQUENCE [LARGE SCALE GENOMIC DNA]</scope>
</reference>
<protein>
    <recommendedName>
        <fullName evidence="4">Trafficking protein particle complex subunit 11</fullName>
    </recommendedName>
</protein>
<dbReference type="InterPro" id="IPR021773">
    <property type="entry name" value="TPC11"/>
</dbReference>
<reference evidence="12" key="1">
    <citation type="submission" date="2012-07" db="EMBL/GenBank/DDBJ databases">
        <title>Genome of the Chinese tree shrew, a rising model animal genetically related to primates.</title>
        <authorList>
            <person name="Zhang G."/>
            <person name="Fan Y."/>
            <person name="Yao Y."/>
            <person name="Huang Z."/>
        </authorList>
    </citation>
    <scope>NUCLEOTIDE SEQUENCE [LARGE SCALE GENOMIC DNA]</scope>
</reference>
<dbReference type="Pfam" id="PF11817">
    <property type="entry name" value="Foie-gras_1"/>
    <property type="match status" value="1"/>
</dbReference>
<keyword evidence="7" id="KW-0333">Golgi apparatus</keyword>
<evidence type="ECO:0000256" key="5">
    <source>
        <dbReference type="ARBA" id="ARBA00022448"/>
    </source>
</evidence>
<keyword evidence="8" id="KW-0812">Transmembrane</keyword>
<dbReference type="InterPro" id="IPR025876">
    <property type="entry name" value="TRAPPC11_C"/>
</dbReference>
<dbReference type="eggNOG" id="KOG4386">
    <property type="taxonomic scope" value="Eukaryota"/>
</dbReference>
<evidence type="ECO:0000256" key="4">
    <source>
        <dbReference type="ARBA" id="ARBA00021520"/>
    </source>
</evidence>
<dbReference type="PANTHER" id="PTHR14374">
    <property type="entry name" value="FOIE GRAS"/>
    <property type="match status" value="1"/>
</dbReference>
<proteinExistence type="inferred from homology"/>
<dbReference type="STRING" id="246437.L9J9U5"/>